<evidence type="ECO:0000256" key="3">
    <source>
        <dbReference type="ARBA" id="ARBA00022598"/>
    </source>
</evidence>
<keyword evidence="6 8" id="KW-0067">ATP-binding</keyword>
<protein>
    <recommendedName>
        <fullName evidence="8">tRNA(Ile)-lysidine synthase</fullName>
        <ecNumber evidence="8">6.3.4.19</ecNumber>
    </recommendedName>
    <alternativeName>
        <fullName evidence="8">tRNA(Ile)-2-lysyl-cytidine synthase</fullName>
    </alternativeName>
    <alternativeName>
        <fullName evidence="8">tRNA(Ile)-lysidine synthetase</fullName>
    </alternativeName>
</protein>
<name>A0A2T2X8Z1_9FIRM</name>
<dbReference type="SUPFAM" id="SSF56037">
    <property type="entry name" value="PheT/TilS domain"/>
    <property type="match status" value="1"/>
</dbReference>
<dbReference type="EMBL" id="PXYW01000071">
    <property type="protein sequence ID" value="PSR30949.1"/>
    <property type="molecule type" value="Genomic_DNA"/>
</dbReference>
<evidence type="ECO:0000256" key="6">
    <source>
        <dbReference type="ARBA" id="ARBA00022840"/>
    </source>
</evidence>
<evidence type="ECO:0000259" key="9">
    <source>
        <dbReference type="SMART" id="SM00977"/>
    </source>
</evidence>
<evidence type="ECO:0000313" key="11">
    <source>
        <dbReference type="Proteomes" id="UP000242972"/>
    </source>
</evidence>
<dbReference type="CDD" id="cd01992">
    <property type="entry name" value="TilS_N"/>
    <property type="match status" value="1"/>
</dbReference>
<dbReference type="InterPro" id="IPR012796">
    <property type="entry name" value="Lysidine-tRNA-synth_C"/>
</dbReference>
<evidence type="ECO:0000256" key="2">
    <source>
        <dbReference type="ARBA" id="ARBA00022490"/>
    </source>
</evidence>
<dbReference type="Gene3D" id="3.40.50.620">
    <property type="entry name" value="HUPs"/>
    <property type="match status" value="1"/>
</dbReference>
<comment type="caution">
    <text evidence="10">The sequence shown here is derived from an EMBL/GenBank/DDBJ whole genome shotgun (WGS) entry which is preliminary data.</text>
</comment>
<feature type="binding site" evidence="8">
    <location>
        <begin position="29"/>
        <end position="34"/>
    </location>
    <ligand>
        <name>ATP</name>
        <dbReference type="ChEBI" id="CHEBI:30616"/>
    </ligand>
</feature>
<comment type="subcellular location">
    <subcellularLocation>
        <location evidence="1 8">Cytoplasm</location>
    </subcellularLocation>
</comment>
<comment type="catalytic activity">
    <reaction evidence="7 8">
        <text>cytidine(34) in tRNA(Ile2) + L-lysine + ATP = lysidine(34) in tRNA(Ile2) + AMP + diphosphate + H(+)</text>
        <dbReference type="Rhea" id="RHEA:43744"/>
        <dbReference type="Rhea" id="RHEA-COMP:10625"/>
        <dbReference type="Rhea" id="RHEA-COMP:10670"/>
        <dbReference type="ChEBI" id="CHEBI:15378"/>
        <dbReference type="ChEBI" id="CHEBI:30616"/>
        <dbReference type="ChEBI" id="CHEBI:32551"/>
        <dbReference type="ChEBI" id="CHEBI:33019"/>
        <dbReference type="ChEBI" id="CHEBI:82748"/>
        <dbReference type="ChEBI" id="CHEBI:83665"/>
        <dbReference type="ChEBI" id="CHEBI:456215"/>
        <dbReference type="EC" id="6.3.4.19"/>
    </reaction>
</comment>
<comment type="domain">
    <text evidence="8">The N-terminal region contains the highly conserved SGGXDS motif, predicted to be a P-loop motif involved in ATP binding.</text>
</comment>
<dbReference type="PANTHER" id="PTHR43033">
    <property type="entry name" value="TRNA(ILE)-LYSIDINE SYNTHASE-RELATED"/>
    <property type="match status" value="1"/>
</dbReference>
<dbReference type="Pfam" id="PF01171">
    <property type="entry name" value="ATP_bind_3"/>
    <property type="match status" value="1"/>
</dbReference>
<dbReference type="AlphaFoldDB" id="A0A2T2X8Z1"/>
<evidence type="ECO:0000256" key="5">
    <source>
        <dbReference type="ARBA" id="ARBA00022741"/>
    </source>
</evidence>
<dbReference type="InterPro" id="IPR012795">
    <property type="entry name" value="tRNA_Ile_lys_synt_N"/>
</dbReference>
<keyword evidence="5 8" id="KW-0547">Nucleotide-binding</keyword>
<dbReference type="GO" id="GO:0032267">
    <property type="term" value="F:tRNA(Ile)-lysidine synthase activity"/>
    <property type="evidence" value="ECO:0007669"/>
    <property type="project" value="UniProtKB-EC"/>
</dbReference>
<keyword evidence="4 8" id="KW-0819">tRNA processing</keyword>
<dbReference type="NCBIfam" id="TIGR02433">
    <property type="entry name" value="lysidine_TilS_C"/>
    <property type="match status" value="1"/>
</dbReference>
<dbReference type="InterPro" id="IPR012094">
    <property type="entry name" value="tRNA_Ile_lys_synt"/>
</dbReference>
<dbReference type="GO" id="GO:0005737">
    <property type="term" value="C:cytoplasm"/>
    <property type="evidence" value="ECO:0007669"/>
    <property type="project" value="UniProtKB-SubCell"/>
</dbReference>
<comment type="similarity">
    <text evidence="8">Belongs to the tRNA(Ile)-lysidine synthase family.</text>
</comment>
<evidence type="ECO:0000256" key="4">
    <source>
        <dbReference type="ARBA" id="ARBA00022694"/>
    </source>
</evidence>
<organism evidence="10 11">
    <name type="scientific">Sulfobacillus benefaciens</name>
    <dbReference type="NCBI Taxonomy" id="453960"/>
    <lineage>
        <taxon>Bacteria</taxon>
        <taxon>Bacillati</taxon>
        <taxon>Bacillota</taxon>
        <taxon>Clostridia</taxon>
        <taxon>Eubacteriales</taxon>
        <taxon>Clostridiales Family XVII. Incertae Sedis</taxon>
        <taxon>Sulfobacillus</taxon>
    </lineage>
</organism>
<gene>
    <name evidence="8 10" type="primary">tilS</name>
    <name evidence="10" type="ORF">C7B46_17415</name>
</gene>
<dbReference type="GO" id="GO:0006400">
    <property type="term" value="P:tRNA modification"/>
    <property type="evidence" value="ECO:0007669"/>
    <property type="project" value="UniProtKB-UniRule"/>
</dbReference>
<dbReference type="GO" id="GO:0005524">
    <property type="term" value="F:ATP binding"/>
    <property type="evidence" value="ECO:0007669"/>
    <property type="project" value="UniProtKB-UniRule"/>
</dbReference>
<dbReference type="SMART" id="SM00977">
    <property type="entry name" value="TilS_C"/>
    <property type="match status" value="1"/>
</dbReference>
<dbReference type="InterPro" id="IPR014729">
    <property type="entry name" value="Rossmann-like_a/b/a_fold"/>
</dbReference>
<dbReference type="SUPFAM" id="SSF52402">
    <property type="entry name" value="Adenine nucleotide alpha hydrolases-like"/>
    <property type="match status" value="1"/>
</dbReference>
<evidence type="ECO:0000313" key="10">
    <source>
        <dbReference type="EMBL" id="PSR30949.1"/>
    </source>
</evidence>
<keyword evidence="3 8" id="KW-0436">Ligase</keyword>
<evidence type="ECO:0000256" key="1">
    <source>
        <dbReference type="ARBA" id="ARBA00004496"/>
    </source>
</evidence>
<dbReference type="HAMAP" id="MF_01161">
    <property type="entry name" value="tRNA_Ile_lys_synt"/>
    <property type="match status" value="1"/>
</dbReference>
<dbReference type="EC" id="6.3.4.19" evidence="8"/>
<sequence length="461" mass="51869">MGQNPLEEKFLTTIQRLWPQGVPLVVAVSGGSDSMALLALLMATLSQWPASIYPMHIDHGLREQSAADAKWLKSYVREKWGLPVVVKEVDATPMTSHESVEMAARRVRYQALHHYAEECGPDTRIVVAHQSDDQAETILMRILVGTGIEGLSGIKPIQGLVVRPLLEFSREDLRQYLRARLISWREDETNSDVKWVRNRIRHQVMPFLTHEVNPKLSSALIRLGKQASELSGWIDSAVEQFFSEHHIDVSQPAVTIPLTHSVLPRPILAAMLSRYGIAHGLRLSARQINAALAGDTTWPKGFRVMHGDGALHLLEPQITNPTFSECALVELPKEGRLAWCGGHLEIRTKTWPFANQGSYISAIDLARWPILSIRCWQPGDSIRPLGMHGTKKLQDVFSDYKIPRPWRHRWPVIVGYAEGQVRVLAVVGLVTDDEAKTWPGRLVHGISWHPKTEDPWGKIRS</sequence>
<dbReference type="Proteomes" id="UP000242972">
    <property type="component" value="Unassembled WGS sequence"/>
</dbReference>
<dbReference type="Pfam" id="PF11734">
    <property type="entry name" value="TilS_C"/>
    <property type="match status" value="1"/>
</dbReference>
<proteinExistence type="inferred from homology"/>
<keyword evidence="2 8" id="KW-0963">Cytoplasm</keyword>
<evidence type="ECO:0000256" key="7">
    <source>
        <dbReference type="ARBA" id="ARBA00048539"/>
    </source>
</evidence>
<feature type="domain" description="Lysidine-tRNA(Ile) synthetase C-terminal" evidence="9">
    <location>
        <begin position="371"/>
        <end position="448"/>
    </location>
</feature>
<dbReference type="PANTHER" id="PTHR43033:SF1">
    <property type="entry name" value="TRNA(ILE)-LYSIDINE SYNTHASE-RELATED"/>
    <property type="match status" value="1"/>
</dbReference>
<accession>A0A2T2X8Z1</accession>
<comment type="function">
    <text evidence="8">Ligates lysine onto the cytidine present at position 34 of the AUA codon-specific tRNA(Ile) that contains the anticodon CAU, in an ATP-dependent manner. Cytidine is converted to lysidine, thus changing the amino acid specificity of the tRNA from methionine to isoleucine.</text>
</comment>
<dbReference type="NCBIfam" id="TIGR02432">
    <property type="entry name" value="lysidine_TilS_N"/>
    <property type="match status" value="1"/>
</dbReference>
<dbReference type="InterPro" id="IPR011063">
    <property type="entry name" value="TilS/TtcA_N"/>
</dbReference>
<evidence type="ECO:0000256" key="8">
    <source>
        <dbReference type="HAMAP-Rule" id="MF_01161"/>
    </source>
</evidence>
<reference evidence="10 11" key="1">
    <citation type="journal article" date="2014" name="BMC Genomics">
        <title>Comparison of environmental and isolate Sulfobacillus genomes reveals diverse carbon, sulfur, nitrogen, and hydrogen metabolisms.</title>
        <authorList>
            <person name="Justice N.B."/>
            <person name="Norman A."/>
            <person name="Brown C.T."/>
            <person name="Singh A."/>
            <person name="Thomas B.C."/>
            <person name="Banfield J.F."/>
        </authorList>
    </citation>
    <scope>NUCLEOTIDE SEQUENCE [LARGE SCALE GENOMIC DNA]</scope>
    <source>
        <strain evidence="10">AMDSBA4</strain>
    </source>
</reference>